<dbReference type="STRING" id="338966.Ppro_3391"/>
<dbReference type="HOGENOM" id="CLU_038371_3_3_7"/>
<protein>
    <submittedName>
        <fullName evidence="3">Glycosyl transferase, family 9</fullName>
    </submittedName>
</protein>
<dbReference type="CDD" id="cd03789">
    <property type="entry name" value="GT9_LPS_heptosyltransferase"/>
    <property type="match status" value="1"/>
</dbReference>
<dbReference type="EMBL" id="CP000482">
    <property type="protein sequence ID" value="ABL00984.1"/>
    <property type="molecule type" value="Genomic_DNA"/>
</dbReference>
<dbReference type="PANTHER" id="PTHR30160:SF1">
    <property type="entry name" value="LIPOPOLYSACCHARIDE 1,2-N-ACETYLGLUCOSAMINETRANSFERASE-RELATED"/>
    <property type="match status" value="1"/>
</dbReference>
<name>A1AUG3_PELPD</name>
<dbReference type="InterPro" id="IPR002201">
    <property type="entry name" value="Glyco_trans_9"/>
</dbReference>
<dbReference type="PANTHER" id="PTHR30160">
    <property type="entry name" value="TETRAACYLDISACCHARIDE 4'-KINASE-RELATED"/>
    <property type="match status" value="1"/>
</dbReference>
<gene>
    <name evidence="3" type="ordered locus">Ppro_3391</name>
</gene>
<dbReference type="Pfam" id="PF01075">
    <property type="entry name" value="Glyco_transf_9"/>
    <property type="match status" value="1"/>
</dbReference>
<keyword evidence="4" id="KW-1185">Reference proteome</keyword>
<dbReference type="CAZy" id="GT9">
    <property type="family name" value="Glycosyltransferase Family 9"/>
</dbReference>
<dbReference type="OrthoDB" id="9797795at2"/>
<accession>A1AUG3</accession>
<reference evidence="3 4" key="1">
    <citation type="submission" date="2006-10" db="EMBL/GenBank/DDBJ databases">
        <title>Complete sequence of chromosome of Pelobacter propionicus DSM 2379.</title>
        <authorList>
            <consortium name="US DOE Joint Genome Institute"/>
            <person name="Copeland A."/>
            <person name="Lucas S."/>
            <person name="Lapidus A."/>
            <person name="Barry K."/>
            <person name="Detter J.C."/>
            <person name="Glavina del Rio T."/>
            <person name="Hammon N."/>
            <person name="Israni S."/>
            <person name="Dalin E."/>
            <person name="Tice H."/>
            <person name="Pitluck S."/>
            <person name="Saunders E."/>
            <person name="Brettin T."/>
            <person name="Bruce D."/>
            <person name="Han C."/>
            <person name="Tapia R."/>
            <person name="Schmutz J."/>
            <person name="Larimer F."/>
            <person name="Land M."/>
            <person name="Hauser L."/>
            <person name="Kyrpides N."/>
            <person name="Kim E."/>
            <person name="Lovley D."/>
            <person name="Richardson P."/>
        </authorList>
    </citation>
    <scope>NUCLEOTIDE SEQUENCE [LARGE SCALE GENOMIC DNA]</scope>
    <source>
        <strain evidence="4">DSM 2379 / NBRC 103807 / OttBd1</strain>
    </source>
</reference>
<keyword evidence="1" id="KW-0328">Glycosyltransferase</keyword>
<dbReference type="InterPro" id="IPR051199">
    <property type="entry name" value="LPS_LOS_Heptosyltrfase"/>
</dbReference>
<evidence type="ECO:0000256" key="1">
    <source>
        <dbReference type="ARBA" id="ARBA00022676"/>
    </source>
</evidence>
<sequence length="409" mass="46421">MSDIDFIQKLPFYLRMLNKFTFAVTSAYRSLLSFGFQQMMIVACKVANTRYRLQSESIDSIVIVQLANIGDAVLTTPIISALSQKYPHAHIHVITGSENSLVYENNEHVKSTHYINSIKYIRHNHIYEPACNVYNRLRLERFDLTVVVRADLSFITFMLMANNLGKVALYNMDKHPQRRMWLKFLSINNNSFKIKHNVEVINDSLKSVGIYIGETIHHKSEIPIPDSSLSDIFALLLKRSISANFVVFHVNTPFKYRKWPEQRFAELIDYTIDKWGFDCVLIGGKNDAEASKKVLAYCANRRNVISVVGELNLSQTAAIIKLSRLYVGNDSGPMHIAAAAETPVLAFFGPQTPALFHPWKTKSRVLFSSRKCSPCWQKSCVSPENYCMMDIAAHEAQKALDSILTGGNK</sequence>
<organism evidence="3 4">
    <name type="scientific">Pelobacter propionicus (strain DSM 2379 / NBRC 103807 / OttBd1)</name>
    <dbReference type="NCBI Taxonomy" id="338966"/>
    <lineage>
        <taxon>Bacteria</taxon>
        <taxon>Pseudomonadati</taxon>
        <taxon>Thermodesulfobacteriota</taxon>
        <taxon>Desulfuromonadia</taxon>
        <taxon>Desulfuromonadales</taxon>
        <taxon>Desulfuromonadaceae</taxon>
        <taxon>Pelobacter</taxon>
    </lineage>
</organism>
<dbReference type="RefSeq" id="WP_011737200.1">
    <property type="nucleotide sequence ID" value="NC_008609.1"/>
</dbReference>
<dbReference type="AlphaFoldDB" id="A1AUG3"/>
<dbReference type="Proteomes" id="UP000006732">
    <property type="component" value="Chromosome"/>
</dbReference>
<dbReference type="GO" id="GO:0008713">
    <property type="term" value="F:ADP-heptose-lipopolysaccharide heptosyltransferase activity"/>
    <property type="evidence" value="ECO:0007669"/>
    <property type="project" value="TreeGrafter"/>
</dbReference>
<dbReference type="KEGG" id="ppd:Ppro_3391"/>
<evidence type="ECO:0000313" key="3">
    <source>
        <dbReference type="EMBL" id="ABL00984.1"/>
    </source>
</evidence>
<dbReference type="Gene3D" id="3.40.50.2000">
    <property type="entry name" value="Glycogen Phosphorylase B"/>
    <property type="match status" value="2"/>
</dbReference>
<evidence type="ECO:0000313" key="4">
    <source>
        <dbReference type="Proteomes" id="UP000006732"/>
    </source>
</evidence>
<dbReference type="GO" id="GO:0009244">
    <property type="term" value="P:lipopolysaccharide core region biosynthetic process"/>
    <property type="evidence" value="ECO:0007669"/>
    <property type="project" value="TreeGrafter"/>
</dbReference>
<keyword evidence="2 3" id="KW-0808">Transferase</keyword>
<proteinExistence type="predicted"/>
<dbReference type="eggNOG" id="COG0859">
    <property type="taxonomic scope" value="Bacteria"/>
</dbReference>
<dbReference type="SUPFAM" id="SSF53756">
    <property type="entry name" value="UDP-Glycosyltransferase/glycogen phosphorylase"/>
    <property type="match status" value="1"/>
</dbReference>
<dbReference type="GO" id="GO:0005829">
    <property type="term" value="C:cytosol"/>
    <property type="evidence" value="ECO:0007669"/>
    <property type="project" value="TreeGrafter"/>
</dbReference>
<evidence type="ECO:0000256" key="2">
    <source>
        <dbReference type="ARBA" id="ARBA00022679"/>
    </source>
</evidence>